<proteinExistence type="predicted"/>
<protein>
    <submittedName>
        <fullName evidence="2">TfoX/Sxy family DNA transformation protein</fullName>
    </submittedName>
</protein>
<evidence type="ECO:0000313" key="2">
    <source>
        <dbReference type="EMBL" id="MCW8349279.1"/>
    </source>
</evidence>
<dbReference type="PANTHER" id="PTHR36121">
    <property type="entry name" value="PROTEIN SXY"/>
    <property type="match status" value="1"/>
</dbReference>
<keyword evidence="3" id="KW-1185">Reference proteome</keyword>
<evidence type="ECO:0000313" key="3">
    <source>
        <dbReference type="Proteomes" id="UP001155587"/>
    </source>
</evidence>
<dbReference type="SUPFAM" id="SSF159894">
    <property type="entry name" value="YgaC/TfoX-N like"/>
    <property type="match status" value="1"/>
</dbReference>
<dbReference type="Proteomes" id="UP001155587">
    <property type="component" value="Unassembled WGS sequence"/>
</dbReference>
<dbReference type="PANTHER" id="PTHR36121:SF1">
    <property type="entry name" value="PROTEIN SXY"/>
    <property type="match status" value="1"/>
</dbReference>
<comment type="caution">
    <text evidence="2">The sequence shown here is derived from an EMBL/GenBank/DDBJ whole genome shotgun (WGS) entry which is preliminary data.</text>
</comment>
<gene>
    <name evidence="2" type="ORF">MD535_25180</name>
</gene>
<organism evidence="2 3">
    <name type="scientific">Vibrio qingdaonensis</name>
    <dbReference type="NCBI Taxonomy" id="2829491"/>
    <lineage>
        <taxon>Bacteria</taxon>
        <taxon>Pseudomonadati</taxon>
        <taxon>Pseudomonadota</taxon>
        <taxon>Gammaproteobacteria</taxon>
        <taxon>Vibrionales</taxon>
        <taxon>Vibrionaceae</taxon>
        <taxon>Vibrio</taxon>
    </lineage>
</organism>
<feature type="domain" description="TfoX N-terminal" evidence="1">
    <location>
        <begin position="10"/>
        <end position="89"/>
    </location>
</feature>
<dbReference type="InterPro" id="IPR007076">
    <property type="entry name" value="TfoX_N"/>
</dbReference>
<dbReference type="RefSeq" id="WP_265678017.1">
    <property type="nucleotide sequence ID" value="NZ_JAKRRY010000087.1"/>
</dbReference>
<dbReference type="Pfam" id="PF04993">
    <property type="entry name" value="TfoX_N"/>
    <property type="match status" value="1"/>
</dbReference>
<dbReference type="InterPro" id="IPR047525">
    <property type="entry name" value="TfoX-like"/>
</dbReference>
<evidence type="ECO:0000259" key="1">
    <source>
        <dbReference type="Pfam" id="PF04993"/>
    </source>
</evidence>
<dbReference type="Gene3D" id="3.30.1460.30">
    <property type="entry name" value="YgaC/TfoX-N like chaperone"/>
    <property type="match status" value="1"/>
</dbReference>
<name>A0A9X3HZC0_9VIBR</name>
<accession>A0A9X3HZC0</accession>
<dbReference type="EMBL" id="JAKRRY010000087">
    <property type="protein sequence ID" value="MCW8349279.1"/>
    <property type="molecule type" value="Genomic_DNA"/>
</dbReference>
<feature type="non-terminal residue" evidence="2">
    <location>
        <position position="133"/>
    </location>
</feature>
<sequence length="133" mass="15157">MAVIQNVQLSGTVSTHPMFSGVGYFIDGAMFGIDFDGLFYVKANGTLKQQFRQAGWRPYVYRKNQTIVTNYYALPDDYINNSERLDSLIGCVVEGAKQDYQLRLEQKVRPTKLRDLPNMRLSTEVLLKRIGIA</sequence>
<reference evidence="2" key="1">
    <citation type="submission" date="2022-02" db="EMBL/GenBank/DDBJ databases">
        <title>Vibrio sp. nov, a new bacterium isolated from seawater.</title>
        <authorList>
            <person name="Yuan Y."/>
        </authorList>
    </citation>
    <scope>NUCLEOTIDE SEQUENCE</scope>
    <source>
        <strain evidence="2">ZSDZ65</strain>
    </source>
</reference>
<dbReference type="AlphaFoldDB" id="A0A9X3HZC0"/>